<evidence type="ECO:0000256" key="1">
    <source>
        <dbReference type="ARBA" id="ARBA00023015"/>
    </source>
</evidence>
<evidence type="ECO:0000313" key="6">
    <source>
        <dbReference type="Proteomes" id="UP000471435"/>
    </source>
</evidence>
<protein>
    <submittedName>
        <fullName evidence="5">MarR family transcriptional regulator</fullName>
    </submittedName>
</protein>
<feature type="domain" description="HTH marR-type" evidence="4">
    <location>
        <begin position="9"/>
        <end position="142"/>
    </location>
</feature>
<keyword evidence="3" id="KW-0804">Transcription</keyword>
<organism evidence="5 6">
    <name type="scientific">Pontixanthobacter luteolus</name>
    <dbReference type="NCBI Taxonomy" id="295089"/>
    <lineage>
        <taxon>Bacteria</taxon>
        <taxon>Pseudomonadati</taxon>
        <taxon>Pseudomonadota</taxon>
        <taxon>Alphaproteobacteria</taxon>
        <taxon>Sphingomonadales</taxon>
        <taxon>Erythrobacteraceae</taxon>
        <taxon>Pontixanthobacter</taxon>
    </lineage>
</organism>
<dbReference type="SMART" id="SM00347">
    <property type="entry name" value="HTH_MARR"/>
    <property type="match status" value="1"/>
</dbReference>
<keyword evidence="2" id="KW-0238">DNA-binding</keyword>
<dbReference type="SUPFAM" id="SSF46785">
    <property type="entry name" value="Winged helix' DNA-binding domain"/>
    <property type="match status" value="1"/>
</dbReference>
<dbReference type="PANTHER" id="PTHR35790">
    <property type="entry name" value="HTH-TYPE TRANSCRIPTIONAL REGULATOR PCHR"/>
    <property type="match status" value="1"/>
</dbReference>
<sequence>MSDNQFRLNEFLPYQLSVASNAVSNRIARAYNDAFGLKVTEWRVMAMLGDAGALTQRELTAKTLMDKVAVNRACKVLEERKLAVRVPNKKDGRSHHLELTDSGRDMHAKIVPMAREIEAGLLASIAQDEQELFRSLLDRIRQKAS</sequence>
<gene>
    <name evidence="5" type="ORF">GRI43_07615</name>
</gene>
<dbReference type="InterPro" id="IPR000835">
    <property type="entry name" value="HTH_MarR-typ"/>
</dbReference>
<accession>A0A6I4UZB8</accession>
<dbReference type="RefSeq" id="WP_160730398.1">
    <property type="nucleotide sequence ID" value="NZ_CANLWR010000001.1"/>
</dbReference>
<evidence type="ECO:0000313" key="5">
    <source>
        <dbReference type="EMBL" id="MXP47257.1"/>
    </source>
</evidence>
<dbReference type="InterPro" id="IPR052067">
    <property type="entry name" value="Metal_resp_HTH_trans_reg"/>
</dbReference>
<dbReference type="PRINTS" id="PR00598">
    <property type="entry name" value="HTHMARR"/>
</dbReference>
<comment type="caution">
    <text evidence="5">The sequence shown here is derived from an EMBL/GenBank/DDBJ whole genome shotgun (WGS) entry which is preliminary data.</text>
</comment>
<proteinExistence type="predicted"/>
<dbReference type="OrthoDB" id="8906692at2"/>
<dbReference type="InterPro" id="IPR036388">
    <property type="entry name" value="WH-like_DNA-bd_sf"/>
</dbReference>
<evidence type="ECO:0000256" key="3">
    <source>
        <dbReference type="ARBA" id="ARBA00023163"/>
    </source>
</evidence>
<dbReference type="AlphaFoldDB" id="A0A6I4UZB8"/>
<dbReference type="Gene3D" id="1.10.10.10">
    <property type="entry name" value="Winged helix-like DNA-binding domain superfamily/Winged helix DNA-binding domain"/>
    <property type="match status" value="1"/>
</dbReference>
<dbReference type="GO" id="GO:0003677">
    <property type="term" value="F:DNA binding"/>
    <property type="evidence" value="ECO:0007669"/>
    <property type="project" value="UniProtKB-KW"/>
</dbReference>
<dbReference type="GO" id="GO:0003700">
    <property type="term" value="F:DNA-binding transcription factor activity"/>
    <property type="evidence" value="ECO:0007669"/>
    <property type="project" value="InterPro"/>
</dbReference>
<reference evidence="5 6" key="1">
    <citation type="submission" date="2019-12" db="EMBL/GenBank/DDBJ databases">
        <title>Genomic-based taxomic classification of the family Erythrobacteraceae.</title>
        <authorList>
            <person name="Xu L."/>
        </authorList>
    </citation>
    <scope>NUCLEOTIDE SEQUENCE [LARGE SCALE GENOMIC DNA]</scope>
    <source>
        <strain evidence="5 6">SW-109</strain>
    </source>
</reference>
<dbReference type="InterPro" id="IPR036390">
    <property type="entry name" value="WH_DNA-bd_sf"/>
</dbReference>
<name>A0A6I4UZB8_9SPHN</name>
<dbReference type="PROSITE" id="PS50995">
    <property type="entry name" value="HTH_MARR_2"/>
    <property type="match status" value="1"/>
</dbReference>
<dbReference type="Proteomes" id="UP000471435">
    <property type="component" value="Unassembled WGS sequence"/>
</dbReference>
<dbReference type="EMBL" id="WTYP01000001">
    <property type="protein sequence ID" value="MXP47257.1"/>
    <property type="molecule type" value="Genomic_DNA"/>
</dbReference>
<keyword evidence="1" id="KW-0805">Transcription regulation</keyword>
<dbReference type="Pfam" id="PF12802">
    <property type="entry name" value="MarR_2"/>
    <property type="match status" value="1"/>
</dbReference>
<dbReference type="PANTHER" id="PTHR35790:SF4">
    <property type="entry name" value="HTH-TYPE TRANSCRIPTIONAL REGULATOR PCHR"/>
    <property type="match status" value="1"/>
</dbReference>
<evidence type="ECO:0000259" key="4">
    <source>
        <dbReference type="PROSITE" id="PS50995"/>
    </source>
</evidence>
<keyword evidence="6" id="KW-1185">Reference proteome</keyword>
<evidence type="ECO:0000256" key="2">
    <source>
        <dbReference type="ARBA" id="ARBA00023125"/>
    </source>
</evidence>